<feature type="transmembrane region" description="Helical" evidence="1">
    <location>
        <begin position="317"/>
        <end position="341"/>
    </location>
</feature>
<dbReference type="InterPro" id="IPR000326">
    <property type="entry name" value="PAP2/HPO"/>
</dbReference>
<organism evidence="3 4">
    <name type="scientific">Spiroplasma clarkii</name>
    <dbReference type="NCBI Taxonomy" id="2139"/>
    <lineage>
        <taxon>Bacteria</taxon>
        <taxon>Bacillati</taxon>
        <taxon>Mycoplasmatota</taxon>
        <taxon>Mollicutes</taxon>
        <taxon>Entomoplasmatales</taxon>
        <taxon>Spiroplasmataceae</taxon>
        <taxon>Spiroplasma</taxon>
    </lineage>
</organism>
<dbReference type="Proteomes" id="UP000231179">
    <property type="component" value="Chromosome"/>
</dbReference>
<keyword evidence="1" id="KW-1133">Transmembrane helix</keyword>
<dbReference type="RefSeq" id="WP_100254636.1">
    <property type="nucleotide sequence ID" value="NZ_CP024870.1"/>
</dbReference>
<name>A0A2K8KHE3_9MOLU</name>
<feature type="domain" description="Phosphatidic acid phosphatase type 2/haloperoxidase" evidence="2">
    <location>
        <begin position="255"/>
        <end position="364"/>
    </location>
</feature>
<dbReference type="InterPro" id="IPR036938">
    <property type="entry name" value="PAP2/HPO_sf"/>
</dbReference>
<proteinExistence type="predicted"/>
<dbReference type="EMBL" id="CP024870">
    <property type="protein sequence ID" value="ATX71097.1"/>
    <property type="molecule type" value="Genomic_DNA"/>
</dbReference>
<feature type="transmembrane region" description="Helical" evidence="1">
    <location>
        <begin position="12"/>
        <end position="33"/>
    </location>
</feature>
<evidence type="ECO:0000259" key="2">
    <source>
        <dbReference type="Pfam" id="PF01569"/>
    </source>
</evidence>
<gene>
    <name evidence="3" type="ORF">SCLAR_v1c07820</name>
</gene>
<feature type="transmembrane region" description="Helical" evidence="1">
    <location>
        <begin position="284"/>
        <end position="305"/>
    </location>
</feature>
<protein>
    <submittedName>
        <fullName evidence="3">Phosphatase PAP2 family protein</fullName>
    </submittedName>
</protein>
<keyword evidence="4" id="KW-1185">Reference proteome</keyword>
<evidence type="ECO:0000313" key="4">
    <source>
        <dbReference type="Proteomes" id="UP000231179"/>
    </source>
</evidence>
<dbReference type="AlphaFoldDB" id="A0A2K8KHE3"/>
<keyword evidence="1" id="KW-0812">Transmembrane</keyword>
<sequence length="429" mass="50755">MELIVKKKLNAFRIIILAFLIITVLLFIISSFFDWQIAVIFAKGFNNKVSKIWIIFMDELGVYIFEPSVFVMFAIWWETFVLYQKKYAKNEFFNKHAWASYVFYIVCFILSAVFIYVQTLERFGNYDRGFGSSFDPKLLESISWRHWAYAVVRVIQVSLMLFGAYYCRYIFSKRKDVFTQEYWIDALKGIIYMIVMSLMILAVKWSFGRPFYYDNIFSSILKEIEALGYTYDQNVTKWGAGVDGRGDVPYFEWWQPNGFFENMRYWFKRENGGLQGENAWWNRAFPSGHTAATFSALGLWFCFLGEHKGRKLTNKKIAVLVFSFLILSSMKYPLMVFRFHWLSDLEFSTIFGLLMIPVVSILVDRHAIYFINLFKTKTLKQTIPGIVVETKNGFYLCMYKEFGYQKISYYVNSKKSTPEKINKKMKNLI</sequence>
<feature type="transmembrane region" description="Helical" evidence="1">
    <location>
        <begin position="189"/>
        <end position="207"/>
    </location>
</feature>
<evidence type="ECO:0000256" key="1">
    <source>
        <dbReference type="SAM" id="Phobius"/>
    </source>
</evidence>
<feature type="transmembrane region" description="Helical" evidence="1">
    <location>
        <begin position="98"/>
        <end position="117"/>
    </location>
</feature>
<reference evidence="3 4" key="1">
    <citation type="submission" date="2017-11" db="EMBL/GenBank/DDBJ databases">
        <title>Complete genome sequence of Spiroplasma clarkii CN-5 (DSM 19994).</title>
        <authorList>
            <person name="Tsai Y.-M."/>
            <person name="Chang A."/>
            <person name="Lo W.-S."/>
            <person name="Kuo C.-H."/>
        </authorList>
    </citation>
    <scope>NUCLEOTIDE SEQUENCE [LARGE SCALE GENOMIC DNA]</scope>
    <source>
        <strain evidence="3 4">CN-5</strain>
    </source>
</reference>
<keyword evidence="1" id="KW-0472">Membrane</keyword>
<dbReference type="Gene3D" id="1.20.144.10">
    <property type="entry name" value="Phosphatidic acid phosphatase type 2/haloperoxidase"/>
    <property type="match status" value="1"/>
</dbReference>
<dbReference type="SUPFAM" id="SSF48317">
    <property type="entry name" value="Acid phosphatase/Vanadium-dependent haloperoxidase"/>
    <property type="match status" value="1"/>
</dbReference>
<evidence type="ECO:0000313" key="3">
    <source>
        <dbReference type="EMBL" id="ATX71097.1"/>
    </source>
</evidence>
<feature type="transmembrane region" description="Helical" evidence="1">
    <location>
        <begin position="347"/>
        <end position="371"/>
    </location>
</feature>
<feature type="transmembrane region" description="Helical" evidence="1">
    <location>
        <begin position="147"/>
        <end position="168"/>
    </location>
</feature>
<dbReference type="Pfam" id="PF01569">
    <property type="entry name" value="PAP2"/>
    <property type="match status" value="1"/>
</dbReference>
<accession>A0A2K8KHE3</accession>
<dbReference type="CDD" id="cd01610">
    <property type="entry name" value="PAP2_like"/>
    <property type="match status" value="1"/>
</dbReference>
<feature type="transmembrane region" description="Helical" evidence="1">
    <location>
        <begin position="53"/>
        <end position="77"/>
    </location>
</feature>